<dbReference type="Proteomes" id="UP001190640">
    <property type="component" value="Chromosome 17"/>
</dbReference>
<reference evidence="2" key="1">
    <citation type="submission" date="2025-08" db="UniProtKB">
        <authorList>
            <consortium name="RefSeq"/>
        </authorList>
    </citation>
    <scope>IDENTIFICATION</scope>
    <source>
        <tissue evidence="2">Blood</tissue>
    </source>
</reference>
<dbReference type="PANTHER" id="PTHR22538:SF0">
    <property type="entry name" value="CILIA- AND FLAGELLA-ASSOCIATED PROTEIN 74"/>
    <property type="match status" value="1"/>
</dbReference>
<sequence>MSYPDRVRILNLRRNLNQLDSLAKEKNIIFRKTREELNACQLRIETLTMQQKDIEKEIERGKAAGNSAAVFRLQATQRRLCGELGNEKDLESNIAAMLNENVVSMEPYQTATI</sequence>
<keyword evidence="1" id="KW-1185">Reference proteome</keyword>
<dbReference type="GeneID" id="129344727"/>
<evidence type="ECO:0000313" key="1">
    <source>
        <dbReference type="Proteomes" id="UP001190640"/>
    </source>
</evidence>
<dbReference type="PANTHER" id="PTHR22538">
    <property type="entry name" value="CILIA- AND FLAGELLA-ASSOCIATED PROTEIN 74"/>
    <property type="match status" value="1"/>
</dbReference>
<accession>A0AA97LJ96</accession>
<dbReference type="KEGG" id="emc:129344727"/>
<protein>
    <submittedName>
        <fullName evidence="2">Cilia- and flagella-associated protein 74-like</fullName>
    </submittedName>
</protein>
<evidence type="ECO:0000313" key="2">
    <source>
        <dbReference type="RefSeq" id="XP_054857551.1"/>
    </source>
</evidence>
<proteinExistence type="predicted"/>
<organism evidence="1 2">
    <name type="scientific">Eublepharis macularius</name>
    <name type="common">Leopard gecko</name>
    <name type="synonym">Cyrtodactylus macularius</name>
    <dbReference type="NCBI Taxonomy" id="481883"/>
    <lineage>
        <taxon>Eukaryota</taxon>
        <taxon>Metazoa</taxon>
        <taxon>Chordata</taxon>
        <taxon>Craniata</taxon>
        <taxon>Vertebrata</taxon>
        <taxon>Euteleostomi</taxon>
        <taxon>Lepidosauria</taxon>
        <taxon>Squamata</taxon>
        <taxon>Bifurcata</taxon>
        <taxon>Gekkota</taxon>
        <taxon>Eublepharidae</taxon>
        <taxon>Eublepharinae</taxon>
        <taxon>Eublepharis</taxon>
    </lineage>
</organism>
<dbReference type="AlphaFoldDB" id="A0AA97LJ96"/>
<name>A0AA97LJ96_EUBMA</name>
<dbReference type="RefSeq" id="XP_054857551.1">
    <property type="nucleotide sequence ID" value="XM_055001576.1"/>
</dbReference>
<gene>
    <name evidence="2" type="primary">LOC129344727</name>
</gene>